<dbReference type="Proteomes" id="UP001237448">
    <property type="component" value="Unassembled WGS sequence"/>
</dbReference>
<evidence type="ECO:0000313" key="2">
    <source>
        <dbReference type="Proteomes" id="UP001237448"/>
    </source>
</evidence>
<protein>
    <submittedName>
        <fullName evidence="1">Uncharacterized protein</fullName>
    </submittedName>
</protein>
<organism evidence="1 2">
    <name type="scientific">Labrys monachus</name>
    <dbReference type="NCBI Taxonomy" id="217067"/>
    <lineage>
        <taxon>Bacteria</taxon>
        <taxon>Pseudomonadati</taxon>
        <taxon>Pseudomonadota</taxon>
        <taxon>Alphaproteobacteria</taxon>
        <taxon>Hyphomicrobiales</taxon>
        <taxon>Xanthobacteraceae</taxon>
        <taxon>Labrys</taxon>
    </lineage>
</organism>
<sequence length="108" mass="12432">MAADNKHELADFVVRRTFEPVLKARMGDRSDADRRTLAQVQEIARSEIERYRGYDSDEKVVANFRRDLQSPATKKVHAALRHLHLPTLDDISEEFERKARRLGVDAAS</sequence>
<dbReference type="EMBL" id="JAUSVK010000001">
    <property type="protein sequence ID" value="MDQ0394808.1"/>
    <property type="molecule type" value="Genomic_DNA"/>
</dbReference>
<comment type="caution">
    <text evidence="1">The sequence shown here is derived from an EMBL/GenBank/DDBJ whole genome shotgun (WGS) entry which is preliminary data.</text>
</comment>
<reference evidence="1 2" key="1">
    <citation type="submission" date="2023-07" db="EMBL/GenBank/DDBJ databases">
        <title>Genomic Encyclopedia of Type Strains, Phase IV (KMG-IV): sequencing the most valuable type-strain genomes for metagenomic binning, comparative biology and taxonomic classification.</title>
        <authorList>
            <person name="Goeker M."/>
        </authorList>
    </citation>
    <scope>NUCLEOTIDE SEQUENCE [LARGE SCALE GENOMIC DNA]</scope>
    <source>
        <strain evidence="1 2">DSM 5896</strain>
    </source>
</reference>
<gene>
    <name evidence="1" type="ORF">J3R73_004600</name>
</gene>
<proteinExistence type="predicted"/>
<dbReference type="RefSeq" id="WP_307432556.1">
    <property type="nucleotide sequence ID" value="NZ_JAUSVK010000001.1"/>
</dbReference>
<keyword evidence="2" id="KW-1185">Reference proteome</keyword>
<evidence type="ECO:0000313" key="1">
    <source>
        <dbReference type="EMBL" id="MDQ0394808.1"/>
    </source>
</evidence>
<accession>A0ABU0FJL7</accession>
<name>A0ABU0FJL7_9HYPH</name>